<dbReference type="Pfam" id="PF02932">
    <property type="entry name" value="Neur_chan_memb"/>
    <property type="match status" value="1"/>
</dbReference>
<evidence type="ECO:0000313" key="2">
    <source>
        <dbReference type="RefSeq" id="XP_017210327.3"/>
    </source>
</evidence>
<keyword evidence="1" id="KW-1185">Reference proteome</keyword>
<dbReference type="GO" id="GO:0016020">
    <property type="term" value="C:membrane"/>
    <property type="evidence" value="ECO:0007669"/>
    <property type="project" value="InterPro"/>
</dbReference>
<sequence>MSVVVYSMSAFFQAQGEWELVLINYFKTDAPILDEVQDLLVYEITIKRRPLLYVINIMLPVFSFLVLDVTSYFMDADGADKLSFKVTLLLAISVLLLILNDILPSTAEKLPLIGIYCSVIFSLIGISILETIFVNYLKAKGAEIRSAAFVQRTVAVIDQDDGVREVQIPPDQNEIKISLCWMRVAEMTDTIFFILYIVTIIVFLSVLASIWVN</sequence>
<gene>
    <name evidence="2" type="primary">LOC101883850</name>
</gene>
<dbReference type="InterPro" id="IPR036719">
    <property type="entry name" value="Neuro-gated_channel_TM_sf"/>
</dbReference>
<keyword evidence="2" id="KW-0675">Receptor</keyword>
<dbReference type="RefSeq" id="XP_017210327.3">
    <property type="nucleotide sequence ID" value="XM_017354838.4"/>
</dbReference>
<dbReference type="AlphaFoldDB" id="A0A8M6YXR8"/>
<dbReference type="InterPro" id="IPR038050">
    <property type="entry name" value="Neuro_actylchol_rec"/>
</dbReference>
<organism evidence="1 2">
    <name type="scientific">Danio rerio</name>
    <name type="common">Zebrafish</name>
    <name type="synonym">Brachydanio rerio</name>
    <dbReference type="NCBI Taxonomy" id="7955"/>
    <lineage>
        <taxon>Eukaryota</taxon>
        <taxon>Metazoa</taxon>
        <taxon>Chordata</taxon>
        <taxon>Craniata</taxon>
        <taxon>Vertebrata</taxon>
        <taxon>Euteleostomi</taxon>
        <taxon>Actinopterygii</taxon>
        <taxon>Neopterygii</taxon>
        <taxon>Teleostei</taxon>
        <taxon>Ostariophysi</taxon>
        <taxon>Cypriniformes</taxon>
        <taxon>Danionidae</taxon>
        <taxon>Danioninae</taxon>
        <taxon>Danio</taxon>
    </lineage>
</organism>
<evidence type="ECO:0000313" key="1">
    <source>
        <dbReference type="Proteomes" id="UP000000437"/>
    </source>
</evidence>
<dbReference type="GO" id="GO:0006811">
    <property type="term" value="P:monoatomic ion transport"/>
    <property type="evidence" value="ECO:0007669"/>
    <property type="project" value="InterPro"/>
</dbReference>
<accession>A0A8M6YXR8</accession>
<reference evidence="2" key="1">
    <citation type="submission" date="2025-08" db="UniProtKB">
        <authorList>
            <consortium name="RefSeq"/>
        </authorList>
    </citation>
    <scope>IDENTIFICATION</scope>
    <source>
        <strain evidence="2">Tuebingen</strain>
        <tissue evidence="2">Fibroblasts and whole tissue</tissue>
    </source>
</reference>
<dbReference type="SUPFAM" id="SSF90112">
    <property type="entry name" value="Neurotransmitter-gated ion-channel transmembrane pore"/>
    <property type="match status" value="1"/>
</dbReference>
<dbReference type="Gene3D" id="1.20.58.390">
    <property type="entry name" value="Neurotransmitter-gated ion-channel transmembrane domain"/>
    <property type="match status" value="1"/>
</dbReference>
<dbReference type="OrthoDB" id="6097796at2759"/>
<protein>
    <submittedName>
        <fullName evidence="2">5-hydroxytryptamine receptor 3C isoform X2</fullName>
    </submittedName>
</protein>
<dbReference type="Proteomes" id="UP000000437">
    <property type="component" value="Chromosome 3"/>
</dbReference>
<proteinExistence type="predicted"/>
<name>A0A8M6YXR8_DANRE</name>
<dbReference type="KEGG" id="dre:101883850"/>
<dbReference type="InterPro" id="IPR006029">
    <property type="entry name" value="Neurotrans-gated_channel_TM"/>
</dbReference>